<keyword evidence="1" id="KW-0227">DNA damage</keyword>
<gene>
    <name evidence="2" type="primary">imuA</name>
    <name evidence="2" type="ORF">ABUE30_03290</name>
</gene>
<keyword evidence="3" id="KW-1185">Reference proteome</keyword>
<dbReference type="Gene3D" id="3.40.50.300">
    <property type="entry name" value="P-loop containing nucleotide triphosphate hydrolases"/>
    <property type="match status" value="1"/>
</dbReference>
<comment type="caution">
    <text evidence="2">The sequence shown here is derived from an EMBL/GenBank/DDBJ whole genome shotgun (WGS) entry which is preliminary data.</text>
</comment>
<dbReference type="InterPro" id="IPR047610">
    <property type="entry name" value="ImuA_translesion"/>
</dbReference>
<dbReference type="InterPro" id="IPR050356">
    <property type="entry name" value="SulA_CellDiv_inhibitor"/>
</dbReference>
<sequence length="212" mass="23820">MSEPLTSMMEQQLIWQGKDWHPSHQPLTHSGYPTLDNQLIDHGWSCDSINEIYVESPGLGELQLVAPVLAELSEQKRWIIWIAPPAIPNAPALRQLNINIDRILIVHSDSKKDRFWALEQALQSGSCSGVLGWCEGLSAIQIRRLKLAAKRGNSIAFLFRPLSERALASPANNRMQIQATSVVNQFCIDLFKRDGGWPTQINNCLYQDGFSC</sequence>
<name>A0ABW9G366_9GAMM</name>
<proteinExistence type="predicted"/>
<dbReference type="Pfam" id="PF03846">
    <property type="entry name" value="SulA"/>
    <property type="match status" value="1"/>
</dbReference>
<dbReference type="EMBL" id="JBEQCT010000001">
    <property type="protein sequence ID" value="MFM2484096.1"/>
    <property type="molecule type" value="Genomic_DNA"/>
</dbReference>
<dbReference type="RefSeq" id="WP_408622235.1">
    <property type="nucleotide sequence ID" value="NZ_JBEQCT010000001.1"/>
</dbReference>
<dbReference type="InterPro" id="IPR017166">
    <property type="entry name" value="UCP037290"/>
</dbReference>
<dbReference type="InterPro" id="IPR004596">
    <property type="entry name" value="Cell_div_suppressor_SulA"/>
</dbReference>
<dbReference type="PIRSF" id="PIRSF037290">
    <property type="entry name" value="UCP037290"/>
    <property type="match status" value="1"/>
</dbReference>
<dbReference type="PANTHER" id="PTHR35369">
    <property type="entry name" value="BLR3025 PROTEIN-RELATED"/>
    <property type="match status" value="1"/>
</dbReference>
<evidence type="ECO:0000313" key="2">
    <source>
        <dbReference type="EMBL" id="MFM2484096.1"/>
    </source>
</evidence>
<dbReference type="SUPFAM" id="SSF52540">
    <property type="entry name" value="P-loop containing nucleoside triphosphate hydrolases"/>
    <property type="match status" value="1"/>
</dbReference>
<reference evidence="2 3" key="1">
    <citation type="journal article" date="2013" name="Int. J. Syst. Evol. Microbiol.">
        <title>Celerinatantimonas yamalensis sp. nov., a cold-adapted diazotrophic bacterium from a cold permafrost brine.</title>
        <authorList>
            <person name="Shcherbakova V."/>
            <person name="Chuvilskaya N."/>
            <person name="Rivkina E."/>
            <person name="Demidov N."/>
            <person name="Uchaeva V."/>
            <person name="Suetin S."/>
            <person name="Suzina N."/>
            <person name="Gilichinsky D."/>
        </authorList>
    </citation>
    <scope>NUCLEOTIDE SEQUENCE [LARGE SCALE GENOMIC DNA]</scope>
    <source>
        <strain evidence="2 3">C7</strain>
    </source>
</reference>
<dbReference type="PANTHER" id="PTHR35369:SF3">
    <property type="entry name" value="TRANSLESION DNA SYNTHESIS-ASSOCIATED PROTEIN IMUA"/>
    <property type="match status" value="1"/>
</dbReference>
<accession>A0ABW9G366</accession>
<dbReference type="Proteomes" id="UP001629953">
    <property type="component" value="Unassembled WGS sequence"/>
</dbReference>
<organism evidence="2 3">
    <name type="scientific">Celerinatantimonas yamalensis</name>
    <dbReference type="NCBI Taxonomy" id="559956"/>
    <lineage>
        <taxon>Bacteria</taxon>
        <taxon>Pseudomonadati</taxon>
        <taxon>Pseudomonadota</taxon>
        <taxon>Gammaproteobacteria</taxon>
        <taxon>Celerinatantimonadaceae</taxon>
        <taxon>Celerinatantimonas</taxon>
    </lineage>
</organism>
<dbReference type="NCBIfam" id="NF033429">
    <property type="entry name" value="ImuA_translesion"/>
    <property type="match status" value="1"/>
</dbReference>
<dbReference type="InterPro" id="IPR027417">
    <property type="entry name" value="P-loop_NTPase"/>
</dbReference>
<evidence type="ECO:0000313" key="3">
    <source>
        <dbReference type="Proteomes" id="UP001629953"/>
    </source>
</evidence>
<evidence type="ECO:0000256" key="1">
    <source>
        <dbReference type="ARBA" id="ARBA00022763"/>
    </source>
</evidence>
<protein>
    <submittedName>
        <fullName evidence="2">Translesion DNA synthesis-associated protein ImuA</fullName>
    </submittedName>
</protein>